<feature type="signal peptide" evidence="1">
    <location>
        <begin position="1"/>
        <end position="23"/>
    </location>
</feature>
<keyword evidence="1" id="KW-0732">Signal</keyword>
<accession>A0A5C3ML26</accession>
<evidence type="ECO:0000256" key="1">
    <source>
        <dbReference type="SAM" id="SignalP"/>
    </source>
</evidence>
<keyword evidence="3" id="KW-1185">Reference proteome</keyword>
<evidence type="ECO:0000313" key="2">
    <source>
        <dbReference type="EMBL" id="TFK46014.1"/>
    </source>
</evidence>
<dbReference type="AlphaFoldDB" id="A0A5C3ML26"/>
<feature type="chain" id="PRO_5022885396" evidence="1">
    <location>
        <begin position="24"/>
        <end position="86"/>
    </location>
</feature>
<name>A0A5C3ML26_9AGAM</name>
<proteinExistence type="predicted"/>
<reference evidence="2 3" key="1">
    <citation type="journal article" date="2019" name="Nat. Ecol. Evol.">
        <title>Megaphylogeny resolves global patterns of mushroom evolution.</title>
        <authorList>
            <person name="Varga T."/>
            <person name="Krizsan K."/>
            <person name="Foldi C."/>
            <person name="Dima B."/>
            <person name="Sanchez-Garcia M."/>
            <person name="Sanchez-Ramirez S."/>
            <person name="Szollosi G.J."/>
            <person name="Szarkandi J.G."/>
            <person name="Papp V."/>
            <person name="Albert L."/>
            <person name="Andreopoulos W."/>
            <person name="Angelini C."/>
            <person name="Antonin V."/>
            <person name="Barry K.W."/>
            <person name="Bougher N.L."/>
            <person name="Buchanan P."/>
            <person name="Buyck B."/>
            <person name="Bense V."/>
            <person name="Catcheside P."/>
            <person name="Chovatia M."/>
            <person name="Cooper J."/>
            <person name="Damon W."/>
            <person name="Desjardin D."/>
            <person name="Finy P."/>
            <person name="Geml J."/>
            <person name="Haridas S."/>
            <person name="Hughes K."/>
            <person name="Justo A."/>
            <person name="Karasinski D."/>
            <person name="Kautmanova I."/>
            <person name="Kiss B."/>
            <person name="Kocsube S."/>
            <person name="Kotiranta H."/>
            <person name="LaButti K.M."/>
            <person name="Lechner B.E."/>
            <person name="Liimatainen K."/>
            <person name="Lipzen A."/>
            <person name="Lukacs Z."/>
            <person name="Mihaltcheva S."/>
            <person name="Morgado L.N."/>
            <person name="Niskanen T."/>
            <person name="Noordeloos M.E."/>
            <person name="Ohm R.A."/>
            <person name="Ortiz-Santana B."/>
            <person name="Ovrebo C."/>
            <person name="Racz N."/>
            <person name="Riley R."/>
            <person name="Savchenko A."/>
            <person name="Shiryaev A."/>
            <person name="Soop K."/>
            <person name="Spirin V."/>
            <person name="Szebenyi C."/>
            <person name="Tomsovsky M."/>
            <person name="Tulloss R.E."/>
            <person name="Uehling J."/>
            <person name="Grigoriev I.V."/>
            <person name="Vagvolgyi C."/>
            <person name="Papp T."/>
            <person name="Martin F.M."/>
            <person name="Miettinen O."/>
            <person name="Hibbett D.S."/>
            <person name="Nagy L.G."/>
        </authorList>
    </citation>
    <scope>NUCLEOTIDE SEQUENCE [LARGE SCALE GENOMIC DNA]</scope>
    <source>
        <strain evidence="2 3">OMC1185</strain>
    </source>
</reference>
<organism evidence="2 3">
    <name type="scientific">Heliocybe sulcata</name>
    <dbReference type="NCBI Taxonomy" id="5364"/>
    <lineage>
        <taxon>Eukaryota</taxon>
        <taxon>Fungi</taxon>
        <taxon>Dikarya</taxon>
        <taxon>Basidiomycota</taxon>
        <taxon>Agaricomycotina</taxon>
        <taxon>Agaricomycetes</taxon>
        <taxon>Gloeophyllales</taxon>
        <taxon>Gloeophyllaceae</taxon>
        <taxon>Heliocybe</taxon>
    </lineage>
</organism>
<gene>
    <name evidence="2" type="ORF">OE88DRAFT_1739819</name>
</gene>
<dbReference type="EMBL" id="ML213534">
    <property type="protein sequence ID" value="TFK46014.1"/>
    <property type="molecule type" value="Genomic_DNA"/>
</dbReference>
<dbReference type="Proteomes" id="UP000305948">
    <property type="component" value="Unassembled WGS sequence"/>
</dbReference>
<evidence type="ECO:0000313" key="3">
    <source>
        <dbReference type="Proteomes" id="UP000305948"/>
    </source>
</evidence>
<protein>
    <submittedName>
        <fullName evidence="2">Uncharacterized protein</fullName>
    </submittedName>
</protein>
<sequence length="86" mass="9123">MKLDTDFVALALIAVLGAQLALALPQGVKAGEASAPEDSGKWGFPTNLFPTGCFPTTIYIPFPTVSVEPDWWGKRAESEGANSLEN</sequence>